<feature type="transmembrane region" description="Helical" evidence="6">
    <location>
        <begin position="398"/>
        <end position="416"/>
    </location>
</feature>
<feature type="transmembrane region" description="Helical" evidence="6">
    <location>
        <begin position="267"/>
        <end position="288"/>
    </location>
</feature>
<feature type="transmembrane region" description="Helical" evidence="6">
    <location>
        <begin position="240"/>
        <end position="261"/>
    </location>
</feature>
<keyword evidence="5 6" id="KW-0472">Membrane</keyword>
<dbReference type="RefSeq" id="WP_248940633.1">
    <property type="nucleotide sequence ID" value="NZ_JAKIKS010000045.1"/>
</dbReference>
<feature type="transmembrane region" description="Helical" evidence="6">
    <location>
        <begin position="371"/>
        <end position="392"/>
    </location>
</feature>
<dbReference type="Gene3D" id="1.10.4160.10">
    <property type="entry name" value="Hydantoin permease"/>
    <property type="match status" value="1"/>
</dbReference>
<dbReference type="InterPro" id="IPR001248">
    <property type="entry name" value="Pur-cyt_permease"/>
</dbReference>
<feature type="transmembrane region" description="Helical" evidence="6">
    <location>
        <begin position="313"/>
        <end position="330"/>
    </location>
</feature>
<dbReference type="Pfam" id="PF02133">
    <property type="entry name" value="Transp_cyt_pur"/>
    <property type="match status" value="1"/>
</dbReference>
<feature type="transmembrane region" description="Helical" evidence="6">
    <location>
        <begin position="201"/>
        <end position="219"/>
    </location>
</feature>
<name>A0ABT0LCM9_9GAMM</name>
<dbReference type="EMBL" id="JAKIKS010000045">
    <property type="protein sequence ID" value="MCL1125319.1"/>
    <property type="molecule type" value="Genomic_DNA"/>
</dbReference>
<feature type="transmembrane region" description="Helical" evidence="6">
    <location>
        <begin position="21"/>
        <end position="42"/>
    </location>
</feature>
<protein>
    <submittedName>
        <fullName evidence="7">Cytosine permease</fullName>
    </submittedName>
</protein>
<keyword evidence="4 6" id="KW-1133">Transmembrane helix</keyword>
<dbReference type="Proteomes" id="UP001203423">
    <property type="component" value="Unassembled WGS sequence"/>
</dbReference>
<evidence type="ECO:0000256" key="3">
    <source>
        <dbReference type="ARBA" id="ARBA00022692"/>
    </source>
</evidence>
<organism evidence="7 8">
    <name type="scientific">Shewanella surugensis</name>
    <dbReference type="NCBI Taxonomy" id="212020"/>
    <lineage>
        <taxon>Bacteria</taxon>
        <taxon>Pseudomonadati</taxon>
        <taxon>Pseudomonadota</taxon>
        <taxon>Gammaproteobacteria</taxon>
        <taxon>Alteromonadales</taxon>
        <taxon>Shewanellaceae</taxon>
        <taxon>Shewanella</taxon>
    </lineage>
</organism>
<feature type="transmembrane region" description="Helical" evidence="6">
    <location>
        <begin position="135"/>
        <end position="156"/>
    </location>
</feature>
<feature type="transmembrane region" description="Helical" evidence="6">
    <location>
        <begin position="54"/>
        <end position="77"/>
    </location>
</feature>
<accession>A0ABT0LCM9</accession>
<comment type="similarity">
    <text evidence="2">Belongs to the purine-cytosine permease (2.A.39) family.</text>
</comment>
<evidence type="ECO:0000256" key="1">
    <source>
        <dbReference type="ARBA" id="ARBA00004141"/>
    </source>
</evidence>
<dbReference type="InterPro" id="IPR030191">
    <property type="entry name" value="CodB"/>
</dbReference>
<sequence length="429" mass="46757">MDIKNQDYPLSEVPLSGRKTVLSLSWILMGFTLFTATMFAGGQVGVAFPFWPDLIVIIFVGNVLLGGYAALLANLAFHTGLNTQLLARFSFGHFGGAIVDLILGLTQIGWYAWGIAILAVYSLQMIGVTPDSALYSSYLHCIIVFFGIAFCITAYIGYRGLEVLSIVSVPLILFFIGVSLYNSYEASQNGALSVPEPITGVLSFGLAVTIIFGTFSSGATQSTNWTRFAPSPRAAIWSSLLAFLICNGLMTVVGAVGALVYGESDVVAVLLLQKLFWFGCLMLLMSLWTTQDNTIYNFSLAACHLFRTNNRRLMTLVGAMIGIVLALFRIDQHLLGFLLLLGTFIPPIGGVIIGDYFFVRKKRYPQMDQARFSKVNISGIAAYFIACFIAYFSPGIAPVNGIVAAIIGYSLFGRIFKRRVMGENNVPRS</sequence>
<evidence type="ECO:0000256" key="5">
    <source>
        <dbReference type="ARBA" id="ARBA00023136"/>
    </source>
</evidence>
<dbReference type="PANTHER" id="PTHR30569:SF0">
    <property type="entry name" value="CYTOSINE PERMEASE"/>
    <property type="match status" value="1"/>
</dbReference>
<feature type="transmembrane region" description="Helical" evidence="6">
    <location>
        <begin position="98"/>
        <end position="123"/>
    </location>
</feature>
<comment type="caution">
    <text evidence="7">The sequence shown here is derived from an EMBL/GenBank/DDBJ whole genome shotgun (WGS) entry which is preliminary data.</text>
</comment>
<keyword evidence="8" id="KW-1185">Reference proteome</keyword>
<evidence type="ECO:0000313" key="8">
    <source>
        <dbReference type="Proteomes" id="UP001203423"/>
    </source>
</evidence>
<proteinExistence type="inferred from homology"/>
<reference evidence="7 8" key="1">
    <citation type="submission" date="2022-01" db="EMBL/GenBank/DDBJ databases">
        <title>Whole genome-based taxonomy of the Shewanellaceae.</title>
        <authorList>
            <person name="Martin-Rodriguez A.J."/>
        </authorList>
    </citation>
    <scope>NUCLEOTIDE SEQUENCE [LARGE SCALE GENOMIC DNA]</scope>
    <source>
        <strain evidence="7 8">DSM 17177</strain>
    </source>
</reference>
<comment type="subcellular location">
    <subcellularLocation>
        <location evidence="1">Membrane</location>
        <topology evidence="1">Multi-pass membrane protein</topology>
    </subcellularLocation>
</comment>
<evidence type="ECO:0000256" key="4">
    <source>
        <dbReference type="ARBA" id="ARBA00022989"/>
    </source>
</evidence>
<evidence type="ECO:0000313" key="7">
    <source>
        <dbReference type="EMBL" id="MCL1125319.1"/>
    </source>
</evidence>
<dbReference type="PANTHER" id="PTHR30569">
    <property type="entry name" value="CYTOSINE TRANSPORTER CODB"/>
    <property type="match status" value="1"/>
</dbReference>
<gene>
    <name evidence="7" type="primary">codB</name>
    <name evidence="7" type="ORF">L2764_12730</name>
</gene>
<evidence type="ECO:0000256" key="2">
    <source>
        <dbReference type="ARBA" id="ARBA00008974"/>
    </source>
</evidence>
<dbReference type="NCBIfam" id="NF008241">
    <property type="entry name" value="PRK11017.1"/>
    <property type="match status" value="1"/>
</dbReference>
<dbReference type="CDD" id="cd11484">
    <property type="entry name" value="SLC-NCS1sbd_CobB-like"/>
    <property type="match status" value="1"/>
</dbReference>
<feature type="transmembrane region" description="Helical" evidence="6">
    <location>
        <begin position="163"/>
        <end position="181"/>
    </location>
</feature>
<feature type="transmembrane region" description="Helical" evidence="6">
    <location>
        <begin position="336"/>
        <end position="359"/>
    </location>
</feature>
<evidence type="ECO:0000256" key="6">
    <source>
        <dbReference type="SAM" id="Phobius"/>
    </source>
</evidence>
<keyword evidence="3 6" id="KW-0812">Transmembrane</keyword>